<gene>
    <name evidence="1" type="ORF">DVJ77_18820</name>
</gene>
<dbReference type="EMBL" id="QQAH01000020">
    <property type="protein sequence ID" value="RDD80196.1"/>
    <property type="molecule type" value="Genomic_DNA"/>
</dbReference>
<dbReference type="AlphaFoldDB" id="A0A369UI20"/>
<evidence type="ECO:0000313" key="2">
    <source>
        <dbReference type="Proteomes" id="UP000253782"/>
    </source>
</evidence>
<sequence length="263" mass="28520">MSNPRYVLHARSYGIAVSCGINGSTTLHDDTGEGRSFYRPINEWIMPEGNLITGLIFQPPGGVLPDGSPAGGADAFVHLELITADESGSIVLDQPPLATYRWPNPSRPAVLPLPVMAPIPALQPVATKLWLEAERVERIQAQDRIHIAALVNALIDALASQDRAKVLQLLDYRLEDEARARMQAPEAVKTSAGNLVASFTKSPKAPPHLQPEQAMFVPVAAGKAWHVQRGWMQPAVLFDGDDVELSIEVYASKVKGAWIISRG</sequence>
<comment type="caution">
    <text evidence="1">The sequence shown here is derived from an EMBL/GenBank/DDBJ whole genome shotgun (WGS) entry which is preliminary data.</text>
</comment>
<dbReference type="Proteomes" id="UP000253782">
    <property type="component" value="Unassembled WGS sequence"/>
</dbReference>
<proteinExistence type="predicted"/>
<keyword evidence="2" id="KW-1185">Reference proteome</keyword>
<dbReference type="RefSeq" id="WP_114847074.1">
    <property type="nucleotide sequence ID" value="NZ_JBHSPE010000010.1"/>
</dbReference>
<organism evidence="1 2">
    <name type="scientific">Dyella tabacisoli</name>
    <dbReference type="NCBI Taxonomy" id="2282381"/>
    <lineage>
        <taxon>Bacteria</taxon>
        <taxon>Pseudomonadati</taxon>
        <taxon>Pseudomonadota</taxon>
        <taxon>Gammaproteobacteria</taxon>
        <taxon>Lysobacterales</taxon>
        <taxon>Rhodanobacteraceae</taxon>
        <taxon>Dyella</taxon>
    </lineage>
</organism>
<protein>
    <submittedName>
        <fullName evidence="1">Uncharacterized protein</fullName>
    </submittedName>
</protein>
<accession>A0A369UI20</accession>
<name>A0A369UI20_9GAMM</name>
<evidence type="ECO:0000313" key="1">
    <source>
        <dbReference type="EMBL" id="RDD80196.1"/>
    </source>
</evidence>
<reference evidence="1 2" key="1">
    <citation type="submission" date="2018-07" db="EMBL/GenBank/DDBJ databases">
        <title>Dyella tabacisoli L4-6T, whole genome shotgun sequence.</title>
        <authorList>
            <person name="Zhou X.-K."/>
            <person name="Li W.-J."/>
            <person name="Duan Y.-Q."/>
        </authorList>
    </citation>
    <scope>NUCLEOTIDE SEQUENCE [LARGE SCALE GENOMIC DNA]</scope>
    <source>
        <strain evidence="1 2">L4-6</strain>
    </source>
</reference>